<keyword evidence="2" id="KW-0012">Acyltransferase</keyword>
<dbReference type="ESTHER" id="sanks-d1bbs4">
    <property type="family name" value="6_AlphaBeta_hydrolase"/>
</dbReference>
<dbReference type="Pfam" id="PF12697">
    <property type="entry name" value="Abhydrolase_6"/>
    <property type="match status" value="1"/>
</dbReference>
<protein>
    <submittedName>
        <fullName evidence="2">Predicted hydrolase or acyltransferase of alpha/beta superfamily</fullName>
    </submittedName>
</protein>
<dbReference type="InterPro" id="IPR000073">
    <property type="entry name" value="AB_hydrolase_1"/>
</dbReference>
<name>D1BBS4_SANKS</name>
<dbReference type="GO" id="GO:0016746">
    <property type="term" value="F:acyltransferase activity"/>
    <property type="evidence" value="ECO:0007669"/>
    <property type="project" value="UniProtKB-KW"/>
</dbReference>
<dbReference type="STRING" id="446469.Sked_29430"/>
<dbReference type="AlphaFoldDB" id="D1BBS4"/>
<dbReference type="GO" id="GO:0016787">
    <property type="term" value="F:hydrolase activity"/>
    <property type="evidence" value="ECO:0007669"/>
    <property type="project" value="UniProtKB-KW"/>
</dbReference>
<dbReference type="HOGENOM" id="CLU_020336_50_4_11"/>
<evidence type="ECO:0000313" key="3">
    <source>
        <dbReference type="Proteomes" id="UP000000322"/>
    </source>
</evidence>
<organism evidence="2 3">
    <name type="scientific">Sanguibacter keddieii (strain ATCC 51767 / DSM 10542 / NCFB 3025 / ST-74)</name>
    <dbReference type="NCBI Taxonomy" id="446469"/>
    <lineage>
        <taxon>Bacteria</taxon>
        <taxon>Bacillati</taxon>
        <taxon>Actinomycetota</taxon>
        <taxon>Actinomycetes</taxon>
        <taxon>Micrococcales</taxon>
        <taxon>Sanguibacteraceae</taxon>
        <taxon>Sanguibacter</taxon>
    </lineage>
</organism>
<dbReference type="InterPro" id="IPR029058">
    <property type="entry name" value="AB_hydrolase_fold"/>
</dbReference>
<evidence type="ECO:0000313" key="2">
    <source>
        <dbReference type="EMBL" id="ACZ22845.1"/>
    </source>
</evidence>
<proteinExistence type="predicted"/>
<dbReference type="SUPFAM" id="SSF53474">
    <property type="entry name" value="alpha/beta-Hydrolases"/>
    <property type="match status" value="1"/>
</dbReference>
<keyword evidence="3" id="KW-1185">Reference proteome</keyword>
<dbReference type="Gene3D" id="3.40.50.1820">
    <property type="entry name" value="alpha/beta hydrolase"/>
    <property type="match status" value="1"/>
</dbReference>
<reference evidence="2 3" key="1">
    <citation type="journal article" date="2009" name="Stand. Genomic Sci.">
        <title>Complete genome sequence of Sanguibacter keddieii type strain (ST-74).</title>
        <authorList>
            <person name="Ivanova N."/>
            <person name="Sikorski J."/>
            <person name="Sims D."/>
            <person name="Brettin T."/>
            <person name="Detter J.C."/>
            <person name="Han C."/>
            <person name="Lapidus A."/>
            <person name="Copeland A."/>
            <person name="Glavina Del Rio T."/>
            <person name="Nolan M."/>
            <person name="Chen F."/>
            <person name="Lucas S."/>
            <person name="Tice H."/>
            <person name="Cheng J.F."/>
            <person name="Bruce D."/>
            <person name="Goodwin L."/>
            <person name="Pitluck S."/>
            <person name="Pati A."/>
            <person name="Mavromatis K."/>
            <person name="Chen A."/>
            <person name="Palaniappan K."/>
            <person name="D'haeseleer P."/>
            <person name="Chain P."/>
            <person name="Bristow J."/>
            <person name="Eisen J.A."/>
            <person name="Markowitz V."/>
            <person name="Hugenholtz P."/>
            <person name="Goker M."/>
            <person name="Pukall R."/>
            <person name="Klenk H.P."/>
            <person name="Kyrpides N.C."/>
        </authorList>
    </citation>
    <scope>NUCLEOTIDE SEQUENCE [LARGE SCALE GENOMIC DNA]</scope>
    <source>
        <strain evidence="3">ATCC 51767 / DSM 10542 / NCFB 3025 / ST-74</strain>
    </source>
</reference>
<sequence length="246" mass="25952">MSGTSDLPVVLVHGIRTSATMWRAQVLALEAAGRTVRAVDLPGHGSRLGTPFTVDGCERVVVDAIDEVGGEALLVGLSLGGYLSIEVAARNPGKVRGLVAAGCCTDPRVPARAAWTRLARWIERTPGSGSGLNAFMVRAALSPQAQADIAAGGFALRVMSEALDAVGVLDPLTALERSACPVWLVNGAWDHFRTQERAYLRAAGRSGQPVRHVVVPGARHLVSLDAPVAFSRVVLEALDTVDPRRR</sequence>
<dbReference type="PANTHER" id="PTHR43194">
    <property type="entry name" value="HYDROLASE ALPHA/BETA FOLD FAMILY"/>
    <property type="match status" value="1"/>
</dbReference>
<gene>
    <name evidence="2" type="ordered locus">Sked_29430</name>
</gene>
<dbReference type="eggNOG" id="COG2267">
    <property type="taxonomic scope" value="Bacteria"/>
</dbReference>
<dbReference type="Proteomes" id="UP000000322">
    <property type="component" value="Chromosome"/>
</dbReference>
<feature type="domain" description="AB hydrolase-1" evidence="1">
    <location>
        <begin position="9"/>
        <end position="231"/>
    </location>
</feature>
<dbReference type="InterPro" id="IPR050228">
    <property type="entry name" value="Carboxylesterase_BioH"/>
</dbReference>
<accession>D1BBS4</accession>
<keyword evidence="2" id="KW-0378">Hydrolase</keyword>
<dbReference type="PANTHER" id="PTHR43194:SF5">
    <property type="entry name" value="PIMELOYL-[ACYL-CARRIER PROTEIN] METHYL ESTER ESTERASE"/>
    <property type="match status" value="1"/>
</dbReference>
<dbReference type="KEGG" id="ske:Sked_29430"/>
<dbReference type="EMBL" id="CP001819">
    <property type="protein sequence ID" value="ACZ22845.1"/>
    <property type="molecule type" value="Genomic_DNA"/>
</dbReference>
<evidence type="ECO:0000259" key="1">
    <source>
        <dbReference type="Pfam" id="PF12697"/>
    </source>
</evidence>
<keyword evidence="2" id="KW-0808">Transferase</keyword>